<dbReference type="GO" id="GO:0015920">
    <property type="term" value="P:lipopolysaccharide transport"/>
    <property type="evidence" value="ECO:0007669"/>
    <property type="project" value="TreeGrafter"/>
</dbReference>
<evidence type="ECO:0000313" key="8">
    <source>
        <dbReference type="Proteomes" id="UP000000483"/>
    </source>
</evidence>
<feature type="transmembrane region" description="Helical" evidence="6">
    <location>
        <begin position="352"/>
        <end position="369"/>
    </location>
</feature>
<evidence type="ECO:0000256" key="1">
    <source>
        <dbReference type="ARBA" id="ARBA00004651"/>
    </source>
</evidence>
<dbReference type="EMBL" id="CP002629">
    <property type="protein sequence ID" value="AEB08398.1"/>
    <property type="molecule type" value="Genomic_DNA"/>
</dbReference>
<proteinExistence type="predicted"/>
<evidence type="ECO:0000256" key="5">
    <source>
        <dbReference type="ARBA" id="ARBA00023136"/>
    </source>
</evidence>
<dbReference type="Pfam" id="PF03739">
    <property type="entry name" value="LptF_LptG"/>
    <property type="match status" value="1"/>
</dbReference>
<feature type="transmembrane region" description="Helical" evidence="6">
    <location>
        <begin position="319"/>
        <end position="340"/>
    </location>
</feature>
<dbReference type="eggNOG" id="COG0795">
    <property type="taxonomic scope" value="Bacteria"/>
</dbReference>
<dbReference type="Proteomes" id="UP000000483">
    <property type="component" value="Chromosome"/>
</dbReference>
<evidence type="ECO:0000256" key="2">
    <source>
        <dbReference type="ARBA" id="ARBA00022475"/>
    </source>
</evidence>
<evidence type="ECO:0000256" key="4">
    <source>
        <dbReference type="ARBA" id="ARBA00022989"/>
    </source>
</evidence>
<feature type="transmembrane region" description="Helical" evidence="6">
    <location>
        <begin position="28"/>
        <end position="46"/>
    </location>
</feature>
<dbReference type="NCBIfam" id="TIGR04407">
    <property type="entry name" value="LptF_YjgP"/>
    <property type="match status" value="1"/>
</dbReference>
<dbReference type="GO" id="GO:0043190">
    <property type="term" value="C:ATP-binding cassette (ABC) transporter complex"/>
    <property type="evidence" value="ECO:0007669"/>
    <property type="project" value="InterPro"/>
</dbReference>
<dbReference type="HOGENOM" id="CLU_028799_3_0_7"/>
<dbReference type="AlphaFoldDB" id="F2NFY5"/>
<reference evidence="7 8" key="1">
    <citation type="journal article" date="2011" name="Stand. Genomic Sci.">
        <title>Complete genome sequence of the acetate-degrading sulfate reducer Desulfobacca acetoxidans type strain (ASRB2).</title>
        <authorList>
            <person name="Goker M."/>
            <person name="Teshima H."/>
            <person name="Lapidus A."/>
            <person name="Nolan M."/>
            <person name="Lucas S."/>
            <person name="Hammon N."/>
            <person name="Deshpande S."/>
            <person name="Cheng J.F."/>
            <person name="Tapia R."/>
            <person name="Han C."/>
            <person name="Goodwin L."/>
            <person name="Pitluck S."/>
            <person name="Huntemann M."/>
            <person name="Liolios K."/>
            <person name="Ivanova N."/>
            <person name="Pagani I."/>
            <person name="Mavromatis K."/>
            <person name="Ovchinikova G."/>
            <person name="Pati A."/>
            <person name="Chen A."/>
            <person name="Palaniappan K."/>
            <person name="Land M."/>
            <person name="Hauser L."/>
            <person name="Brambilla E.M."/>
            <person name="Rohde M."/>
            <person name="Spring S."/>
            <person name="Detter J.C."/>
            <person name="Woyke T."/>
            <person name="Bristow J."/>
            <person name="Eisen J.A."/>
            <person name="Markowitz V."/>
            <person name="Hugenholtz P."/>
            <person name="Kyrpides N.C."/>
            <person name="Klenk H.P."/>
        </authorList>
    </citation>
    <scope>NUCLEOTIDE SEQUENCE [LARGE SCALE GENOMIC DNA]</scope>
    <source>
        <strain evidence="8">ATCC 700848 / DSM 11109 / ASRB2</strain>
    </source>
</reference>
<reference evidence="8" key="2">
    <citation type="submission" date="2011-03" db="EMBL/GenBank/DDBJ databases">
        <title>The complete genome of Desulfobacca acetoxidans DSM 11109.</title>
        <authorList>
            <consortium name="US DOE Joint Genome Institute (JGI-PGF)"/>
            <person name="Lucas S."/>
            <person name="Copeland A."/>
            <person name="Lapidus A."/>
            <person name="Bruce D."/>
            <person name="Goodwin L."/>
            <person name="Pitluck S."/>
            <person name="Peters L."/>
            <person name="Kyrpides N."/>
            <person name="Mavromatis K."/>
            <person name="Ivanova N."/>
            <person name="Ovchinnikova G."/>
            <person name="Teshima H."/>
            <person name="Detter J.C."/>
            <person name="Han C."/>
            <person name="Land M."/>
            <person name="Hauser L."/>
            <person name="Markowitz V."/>
            <person name="Cheng J.-F."/>
            <person name="Hugenholtz P."/>
            <person name="Woyke T."/>
            <person name="Wu D."/>
            <person name="Spring S."/>
            <person name="Schueler E."/>
            <person name="Brambilla E."/>
            <person name="Klenk H.-P."/>
            <person name="Eisen J.A."/>
        </authorList>
    </citation>
    <scope>NUCLEOTIDE SEQUENCE [LARGE SCALE GENOMIC DNA]</scope>
    <source>
        <strain evidence="8">ATCC 700848 / DSM 11109 / ASRB2</strain>
    </source>
</reference>
<dbReference type="KEGG" id="dao:Desac_0512"/>
<keyword evidence="5 6" id="KW-0472">Membrane</keyword>
<dbReference type="STRING" id="880072.Desac_0512"/>
<evidence type="ECO:0000256" key="3">
    <source>
        <dbReference type="ARBA" id="ARBA00022692"/>
    </source>
</evidence>
<dbReference type="PANTHER" id="PTHR33529">
    <property type="entry name" value="SLR0882 PROTEIN-RELATED"/>
    <property type="match status" value="1"/>
</dbReference>
<feature type="transmembrane region" description="Helical" evidence="6">
    <location>
        <begin position="112"/>
        <end position="134"/>
    </location>
</feature>
<feature type="transmembrane region" description="Helical" evidence="6">
    <location>
        <begin position="293"/>
        <end position="313"/>
    </location>
</feature>
<gene>
    <name evidence="7" type="ordered locus">Desac_0512</name>
</gene>
<keyword evidence="3 6" id="KW-0812">Transmembrane</keyword>
<keyword evidence="4 6" id="KW-1133">Transmembrane helix</keyword>
<sequence>MNRLTAPFYRIHWPLIIYRHLWRECWDIFAVGLLAITVIVFMGRITRVMQMIITKGVSLIDIGKFCVLLLPYLLLFTVPMAAMIAVLITFLRLSNDNEIMALKTSGVSVLQLLPPILAFALVISSTALFFSLYATPWGNQEMRRLLSEVTKRRADLGIREQVFNNDFEHVVLFVNRVPTSGGPMEGVFLSDDRDPQVPITIAADKALLLFDLKSERLIMQLFQGRVLRLSEDATSFHSIEFETYQVPLELFKFVPKPKSEDEMFLGELRQALAQHKPGTLDYNKLLVELNRRFSLPVGACIMILIAMPLGISTQIKGRAVGLIMGLVIFLLYYLLLTAAWRLGQHAIIPPGLAPWLPDFIFLFLAWGLWRRSRRDIPIGAGAFEVKRWIKRKFMKTVDGGQ</sequence>
<protein>
    <submittedName>
        <fullName evidence="7">Permease YjgP/YjgQ family protein</fullName>
    </submittedName>
</protein>
<evidence type="ECO:0000256" key="6">
    <source>
        <dbReference type="SAM" id="Phobius"/>
    </source>
</evidence>
<organism evidence="7 8">
    <name type="scientific">Desulfobacca acetoxidans (strain ATCC 700848 / DSM 11109 / ASRB2)</name>
    <dbReference type="NCBI Taxonomy" id="880072"/>
    <lineage>
        <taxon>Bacteria</taxon>
        <taxon>Pseudomonadati</taxon>
        <taxon>Thermodesulfobacteriota</taxon>
        <taxon>Desulfobaccia</taxon>
        <taxon>Desulfobaccales</taxon>
        <taxon>Desulfobaccaceae</taxon>
        <taxon>Desulfobacca</taxon>
    </lineage>
</organism>
<dbReference type="InterPro" id="IPR005495">
    <property type="entry name" value="LptG/LptF_permease"/>
</dbReference>
<feature type="transmembrane region" description="Helical" evidence="6">
    <location>
        <begin position="67"/>
        <end position="92"/>
    </location>
</feature>
<comment type="subcellular location">
    <subcellularLocation>
        <location evidence="1">Cell membrane</location>
        <topology evidence="1">Multi-pass membrane protein</topology>
    </subcellularLocation>
</comment>
<keyword evidence="2" id="KW-1003">Cell membrane</keyword>
<keyword evidence="8" id="KW-1185">Reference proteome</keyword>
<evidence type="ECO:0000313" key="7">
    <source>
        <dbReference type="EMBL" id="AEB08398.1"/>
    </source>
</evidence>
<name>F2NFY5_DESAR</name>
<dbReference type="GO" id="GO:0055085">
    <property type="term" value="P:transmembrane transport"/>
    <property type="evidence" value="ECO:0007669"/>
    <property type="project" value="InterPro"/>
</dbReference>
<dbReference type="PANTHER" id="PTHR33529:SF6">
    <property type="entry name" value="YJGP_YJGQ FAMILY PERMEASE"/>
    <property type="match status" value="1"/>
</dbReference>
<dbReference type="InterPro" id="IPR030922">
    <property type="entry name" value="LptF"/>
</dbReference>
<accession>F2NFY5</accession>